<accession>M5FW44</accession>
<evidence type="ECO:0000256" key="1">
    <source>
        <dbReference type="SAM" id="MobiDB-lite"/>
    </source>
</evidence>
<proteinExistence type="predicted"/>
<dbReference type="HOGENOM" id="CLU_1331918_0_0_1"/>
<dbReference type="Proteomes" id="UP000030653">
    <property type="component" value="Unassembled WGS sequence"/>
</dbReference>
<dbReference type="STRING" id="1858805.M5FW44"/>
<protein>
    <submittedName>
        <fullName evidence="2">Uncharacterized protein</fullName>
    </submittedName>
</protein>
<organism evidence="2 3">
    <name type="scientific">Dacryopinax primogenitus (strain DJM 731)</name>
    <name type="common">Brown rot fungus</name>
    <dbReference type="NCBI Taxonomy" id="1858805"/>
    <lineage>
        <taxon>Eukaryota</taxon>
        <taxon>Fungi</taxon>
        <taxon>Dikarya</taxon>
        <taxon>Basidiomycota</taxon>
        <taxon>Agaricomycotina</taxon>
        <taxon>Dacrymycetes</taxon>
        <taxon>Dacrymycetales</taxon>
        <taxon>Dacrymycetaceae</taxon>
        <taxon>Dacryopinax</taxon>
    </lineage>
</organism>
<evidence type="ECO:0000313" key="2">
    <source>
        <dbReference type="EMBL" id="EJU02091.1"/>
    </source>
</evidence>
<feature type="region of interest" description="Disordered" evidence="1">
    <location>
        <begin position="172"/>
        <end position="206"/>
    </location>
</feature>
<sequence length="206" mass="23270">MRRISALQLANAYPEIVLLLDSGRYDGTTTLWHSPGGCQNRWRQRARGRRVYSIPIMVWVDDVSGNVSKMWNKHLVLCASTLGLPRRMLDESGNIYFIGTSTFAGALELMEAVVRMTEEINTSEFESFDALYRELILINVWPAILAGDNPMQAELCSHKSFHSNKFCRRRHVGGTSTERSPQGYGGCLRSTRREQAGKRRPVSDAC</sequence>
<gene>
    <name evidence="2" type="ORF">DACRYDRAFT_21873</name>
</gene>
<reference evidence="2 3" key="1">
    <citation type="journal article" date="2012" name="Science">
        <title>The Paleozoic origin of enzymatic lignin decomposition reconstructed from 31 fungal genomes.</title>
        <authorList>
            <person name="Floudas D."/>
            <person name="Binder M."/>
            <person name="Riley R."/>
            <person name="Barry K."/>
            <person name="Blanchette R.A."/>
            <person name="Henrissat B."/>
            <person name="Martinez A.T."/>
            <person name="Otillar R."/>
            <person name="Spatafora J.W."/>
            <person name="Yadav J.S."/>
            <person name="Aerts A."/>
            <person name="Benoit I."/>
            <person name="Boyd A."/>
            <person name="Carlson A."/>
            <person name="Copeland A."/>
            <person name="Coutinho P.M."/>
            <person name="de Vries R.P."/>
            <person name="Ferreira P."/>
            <person name="Findley K."/>
            <person name="Foster B."/>
            <person name="Gaskell J."/>
            <person name="Glotzer D."/>
            <person name="Gorecki P."/>
            <person name="Heitman J."/>
            <person name="Hesse C."/>
            <person name="Hori C."/>
            <person name="Igarashi K."/>
            <person name="Jurgens J.A."/>
            <person name="Kallen N."/>
            <person name="Kersten P."/>
            <person name="Kohler A."/>
            <person name="Kuees U."/>
            <person name="Kumar T.K.A."/>
            <person name="Kuo A."/>
            <person name="LaButti K."/>
            <person name="Larrondo L.F."/>
            <person name="Lindquist E."/>
            <person name="Ling A."/>
            <person name="Lombard V."/>
            <person name="Lucas S."/>
            <person name="Lundell T."/>
            <person name="Martin R."/>
            <person name="McLaughlin D.J."/>
            <person name="Morgenstern I."/>
            <person name="Morin E."/>
            <person name="Murat C."/>
            <person name="Nagy L.G."/>
            <person name="Nolan M."/>
            <person name="Ohm R.A."/>
            <person name="Patyshakuliyeva A."/>
            <person name="Rokas A."/>
            <person name="Ruiz-Duenas F.J."/>
            <person name="Sabat G."/>
            <person name="Salamov A."/>
            <person name="Samejima M."/>
            <person name="Schmutz J."/>
            <person name="Slot J.C."/>
            <person name="St John F."/>
            <person name="Stenlid J."/>
            <person name="Sun H."/>
            <person name="Sun S."/>
            <person name="Syed K."/>
            <person name="Tsang A."/>
            <person name="Wiebenga A."/>
            <person name="Young D."/>
            <person name="Pisabarro A."/>
            <person name="Eastwood D.C."/>
            <person name="Martin F."/>
            <person name="Cullen D."/>
            <person name="Grigoriev I.V."/>
            <person name="Hibbett D.S."/>
        </authorList>
    </citation>
    <scope>NUCLEOTIDE SEQUENCE [LARGE SCALE GENOMIC DNA]</scope>
    <source>
        <strain evidence="2 3">DJM-731 SS1</strain>
    </source>
</reference>
<dbReference type="RefSeq" id="XP_040628988.1">
    <property type="nucleotide sequence ID" value="XM_040772583.1"/>
</dbReference>
<dbReference type="GeneID" id="63687645"/>
<evidence type="ECO:0000313" key="3">
    <source>
        <dbReference type="Proteomes" id="UP000030653"/>
    </source>
</evidence>
<dbReference type="OrthoDB" id="2246127at2759"/>
<dbReference type="AlphaFoldDB" id="M5FW44"/>
<dbReference type="EMBL" id="JH795862">
    <property type="protein sequence ID" value="EJU02091.1"/>
    <property type="molecule type" value="Genomic_DNA"/>
</dbReference>
<name>M5FW44_DACPD</name>
<keyword evidence="3" id="KW-1185">Reference proteome</keyword>